<dbReference type="RefSeq" id="WP_304540566.1">
    <property type="nucleotide sequence ID" value="NZ_JARPTC010000002.1"/>
</dbReference>
<feature type="chain" id="PRO_5043398340" evidence="1">
    <location>
        <begin position="37"/>
        <end position="261"/>
    </location>
</feature>
<dbReference type="Pfam" id="PF02012">
    <property type="entry name" value="BNR"/>
    <property type="match status" value="3"/>
</dbReference>
<organism evidence="2 3">
    <name type="scientific">Desulforamulus aquiferis</name>
    <dbReference type="NCBI Taxonomy" id="1397668"/>
    <lineage>
        <taxon>Bacteria</taxon>
        <taxon>Bacillati</taxon>
        <taxon>Bacillota</taxon>
        <taxon>Clostridia</taxon>
        <taxon>Eubacteriales</taxon>
        <taxon>Peptococcaceae</taxon>
        <taxon>Desulforamulus</taxon>
    </lineage>
</organism>
<evidence type="ECO:0000256" key="1">
    <source>
        <dbReference type="SAM" id="SignalP"/>
    </source>
</evidence>
<keyword evidence="1" id="KW-0732">Signal</keyword>
<dbReference type="SUPFAM" id="SSF50939">
    <property type="entry name" value="Sialidases"/>
    <property type="match status" value="1"/>
</dbReference>
<dbReference type="EMBL" id="JARPTC010000002">
    <property type="protein sequence ID" value="MDO7785887.1"/>
    <property type="molecule type" value="Genomic_DNA"/>
</dbReference>
<reference evidence="2" key="1">
    <citation type="journal article" date="2023" name="J. Hazard. Mater.">
        <title>Anaerobic biodegradation of pyrene and benzo[a]pyrene by a new sulfate-reducing Desulforamulus aquiferis strain DSA.</title>
        <authorList>
            <person name="Zhang Z."/>
            <person name="Sun J."/>
            <person name="Gong X."/>
            <person name="Wang C."/>
            <person name="Wang H."/>
        </authorList>
    </citation>
    <scope>NUCLEOTIDE SEQUENCE</scope>
    <source>
        <strain evidence="2">DSA</strain>
    </source>
</reference>
<proteinExistence type="predicted"/>
<evidence type="ECO:0000313" key="2">
    <source>
        <dbReference type="EMBL" id="MDO7785887.1"/>
    </source>
</evidence>
<gene>
    <name evidence="2" type="ORF">P6N53_01425</name>
</gene>
<dbReference type="Gene3D" id="2.130.10.10">
    <property type="entry name" value="YVTN repeat-like/Quinoprotein amine dehydrogenase"/>
    <property type="match status" value="1"/>
</dbReference>
<evidence type="ECO:0000313" key="3">
    <source>
        <dbReference type="Proteomes" id="UP001172911"/>
    </source>
</evidence>
<dbReference type="InterPro" id="IPR015943">
    <property type="entry name" value="WD40/YVTN_repeat-like_dom_sf"/>
</dbReference>
<name>A0AAW7Z972_9FIRM</name>
<accession>A0AAW7Z972</accession>
<dbReference type="AlphaFoldDB" id="A0AAW7Z972"/>
<sequence>MNSKVLKVLNTTKKKAGVAILCGALVTTLGTGTAFAESSNTIMLGKFEKGQISYSSDRGQTWNENVPDGAPFNIKEGKVIIGIAPEGGSGILVKNENGNKMYSTDGGETWSENIPEGFPAFNAEAGKIIRGLALEGGSGILVKNENGTMLYSTDGGETWSENAPEGLPAFNAQDGIMLKKDGTGNKMIRGVNGTVIEGMVSNDGTGYKVRIKNENGTMLYSTDGGETWSENAPEFLPAFNVQGGATLKNDGTGNKIIRGEN</sequence>
<dbReference type="InterPro" id="IPR036278">
    <property type="entry name" value="Sialidase_sf"/>
</dbReference>
<dbReference type="InterPro" id="IPR002860">
    <property type="entry name" value="BNR_rpt"/>
</dbReference>
<keyword evidence="3" id="KW-1185">Reference proteome</keyword>
<comment type="caution">
    <text evidence="2">The sequence shown here is derived from an EMBL/GenBank/DDBJ whole genome shotgun (WGS) entry which is preliminary data.</text>
</comment>
<feature type="signal peptide" evidence="1">
    <location>
        <begin position="1"/>
        <end position="36"/>
    </location>
</feature>
<protein>
    <submittedName>
        <fullName evidence="2">Sialidase family protein</fullName>
    </submittedName>
</protein>
<reference evidence="2" key="2">
    <citation type="submission" date="2023-03" db="EMBL/GenBank/DDBJ databases">
        <authorList>
            <person name="Zhang Z."/>
        </authorList>
    </citation>
    <scope>NUCLEOTIDE SEQUENCE</scope>
    <source>
        <strain evidence="2">DSA</strain>
    </source>
</reference>
<dbReference type="CDD" id="cd15482">
    <property type="entry name" value="Sialidase_non-viral"/>
    <property type="match status" value="1"/>
</dbReference>
<dbReference type="Proteomes" id="UP001172911">
    <property type="component" value="Unassembled WGS sequence"/>
</dbReference>